<feature type="compositionally biased region" description="Pro residues" evidence="1">
    <location>
        <begin position="39"/>
        <end position="49"/>
    </location>
</feature>
<accession>A0A3M6WC12</accession>
<reference evidence="2 3" key="1">
    <citation type="journal article" date="2018" name="BMC Genomics">
        <title>Genomic evidence for intraspecific hybridization in a clonal and extremely halotolerant yeast.</title>
        <authorList>
            <person name="Gostincar C."/>
            <person name="Stajich J.E."/>
            <person name="Zupancic J."/>
            <person name="Zalar P."/>
            <person name="Gunde-Cimerman N."/>
        </authorList>
    </citation>
    <scope>NUCLEOTIDE SEQUENCE [LARGE SCALE GENOMIC DNA]</scope>
    <source>
        <strain evidence="2 3">EXF-6654</strain>
    </source>
</reference>
<dbReference type="AlphaFoldDB" id="A0A3M6WC12"/>
<evidence type="ECO:0000256" key="1">
    <source>
        <dbReference type="SAM" id="MobiDB-lite"/>
    </source>
</evidence>
<evidence type="ECO:0000313" key="3">
    <source>
        <dbReference type="Proteomes" id="UP000282582"/>
    </source>
</evidence>
<name>A0A3M6WC12_HORWE</name>
<organism evidence="2 3">
    <name type="scientific">Hortaea werneckii</name>
    <name type="common">Black yeast</name>
    <name type="synonym">Cladosporium werneckii</name>
    <dbReference type="NCBI Taxonomy" id="91943"/>
    <lineage>
        <taxon>Eukaryota</taxon>
        <taxon>Fungi</taxon>
        <taxon>Dikarya</taxon>
        <taxon>Ascomycota</taxon>
        <taxon>Pezizomycotina</taxon>
        <taxon>Dothideomycetes</taxon>
        <taxon>Dothideomycetidae</taxon>
        <taxon>Mycosphaerellales</taxon>
        <taxon>Teratosphaeriaceae</taxon>
        <taxon>Hortaea</taxon>
    </lineage>
</organism>
<feature type="compositionally biased region" description="Polar residues" evidence="1">
    <location>
        <begin position="77"/>
        <end position="92"/>
    </location>
</feature>
<dbReference type="Proteomes" id="UP000282582">
    <property type="component" value="Unassembled WGS sequence"/>
</dbReference>
<dbReference type="EMBL" id="QWIK01003915">
    <property type="protein sequence ID" value="RMX76053.1"/>
    <property type="molecule type" value="Genomic_DNA"/>
</dbReference>
<proteinExistence type="predicted"/>
<feature type="compositionally biased region" description="Basic and acidic residues" evidence="1">
    <location>
        <begin position="126"/>
        <end position="136"/>
    </location>
</feature>
<feature type="region of interest" description="Disordered" evidence="1">
    <location>
        <begin position="1"/>
        <end position="152"/>
    </location>
</feature>
<feature type="non-terminal residue" evidence="2">
    <location>
        <position position="152"/>
    </location>
</feature>
<comment type="caution">
    <text evidence="2">The sequence shown here is derived from an EMBL/GenBank/DDBJ whole genome shotgun (WGS) entry which is preliminary data.</text>
</comment>
<feature type="compositionally biased region" description="Basic and acidic residues" evidence="1">
    <location>
        <begin position="1"/>
        <end position="16"/>
    </location>
</feature>
<sequence>MSYFDREASRDRESKHQHSFSDTGRSSVPMWDSSDPDRAPPPLPIPPGVNSPTTKANTSAGIAAAAKQFVEKARENQPLSSYTSNNTPQGSPERSLIKGNHHRRMQSFQSGNVKDLRNYLDGQRNSQDRPSSRPDSRSGGLSSFSRQQSTED</sequence>
<protein>
    <submittedName>
        <fullName evidence="2">Uncharacterized protein</fullName>
    </submittedName>
</protein>
<gene>
    <name evidence="2" type="ORF">D0868_16786</name>
</gene>
<dbReference type="VEuPathDB" id="FungiDB:BTJ68_13058"/>
<evidence type="ECO:0000313" key="2">
    <source>
        <dbReference type="EMBL" id="RMX76053.1"/>
    </source>
</evidence>